<keyword evidence="8" id="KW-1185">Reference proteome</keyword>
<dbReference type="PANTHER" id="PTHR12176:SF78">
    <property type="entry name" value="EEF1A LYSINE AND N-TERMINAL METHYLTRANSFERASE"/>
    <property type="match status" value="1"/>
</dbReference>
<comment type="caution">
    <text evidence="7">The sequence shown here is derived from an EMBL/GenBank/DDBJ whole genome shotgun (WGS) entry which is preliminary data.</text>
</comment>
<evidence type="ECO:0000256" key="1">
    <source>
        <dbReference type="ARBA" id="ARBA00008361"/>
    </source>
</evidence>
<evidence type="ECO:0000256" key="2">
    <source>
        <dbReference type="ARBA" id="ARBA00022603"/>
    </source>
</evidence>
<keyword evidence="4" id="KW-0511">Multifunctional enzyme</keyword>
<organism evidence="7 8">
    <name type="scientific">Paratrimastix pyriformis</name>
    <dbReference type="NCBI Taxonomy" id="342808"/>
    <lineage>
        <taxon>Eukaryota</taxon>
        <taxon>Metamonada</taxon>
        <taxon>Preaxostyla</taxon>
        <taxon>Paratrimastigidae</taxon>
        <taxon>Paratrimastix</taxon>
    </lineage>
</organism>
<dbReference type="Proteomes" id="UP001141327">
    <property type="component" value="Unassembled WGS sequence"/>
</dbReference>
<feature type="domain" description="Methyltransferase" evidence="6">
    <location>
        <begin position="51"/>
        <end position="153"/>
    </location>
</feature>
<evidence type="ECO:0000313" key="7">
    <source>
        <dbReference type="EMBL" id="KAJ4459571.1"/>
    </source>
</evidence>
<proteinExistence type="inferred from homology"/>
<evidence type="ECO:0000256" key="3">
    <source>
        <dbReference type="ARBA" id="ARBA00022679"/>
    </source>
</evidence>
<evidence type="ECO:0000256" key="5">
    <source>
        <dbReference type="SAM" id="MobiDB-lite"/>
    </source>
</evidence>
<dbReference type="Pfam" id="PF13649">
    <property type="entry name" value="Methyltransf_25"/>
    <property type="match status" value="1"/>
</dbReference>
<feature type="compositionally biased region" description="Low complexity" evidence="5">
    <location>
        <begin position="431"/>
        <end position="452"/>
    </location>
</feature>
<name>A0ABQ8UNI1_9EUKA</name>
<dbReference type="PANTHER" id="PTHR12176">
    <property type="entry name" value="SAM-DEPENDENT METHYLTRANSFERASE SUPERFAMILY PROTEIN"/>
    <property type="match status" value="1"/>
</dbReference>
<evidence type="ECO:0000256" key="4">
    <source>
        <dbReference type="ARBA" id="ARBA00023268"/>
    </source>
</evidence>
<protein>
    <recommendedName>
        <fullName evidence="6">Methyltransferase domain-containing protein</fullName>
    </recommendedName>
</protein>
<dbReference type="InterPro" id="IPR051419">
    <property type="entry name" value="Lys/N-term_MeTrsfase_sf"/>
</dbReference>
<keyword evidence="3" id="KW-0808">Transferase</keyword>
<feature type="region of interest" description="Disordered" evidence="5">
    <location>
        <begin position="419"/>
        <end position="473"/>
    </location>
</feature>
<dbReference type="Gene3D" id="3.40.50.150">
    <property type="entry name" value="Vaccinia Virus protein VP39"/>
    <property type="match status" value="2"/>
</dbReference>
<dbReference type="SUPFAM" id="SSF53335">
    <property type="entry name" value="S-adenosyl-L-methionine-dependent methyltransferases"/>
    <property type="match status" value="2"/>
</dbReference>
<dbReference type="InterPro" id="IPR029063">
    <property type="entry name" value="SAM-dependent_MTases_sf"/>
</dbReference>
<dbReference type="CDD" id="cd02440">
    <property type="entry name" value="AdoMet_MTases"/>
    <property type="match status" value="1"/>
</dbReference>
<dbReference type="InterPro" id="IPR041698">
    <property type="entry name" value="Methyltransf_25"/>
</dbReference>
<feature type="compositionally biased region" description="Basic residues" evidence="5">
    <location>
        <begin position="456"/>
        <end position="465"/>
    </location>
</feature>
<gene>
    <name evidence="7" type="ORF">PAPYR_4292</name>
</gene>
<evidence type="ECO:0000259" key="6">
    <source>
        <dbReference type="Pfam" id="PF13649"/>
    </source>
</evidence>
<sequence length="887" mass="95589">MSHLLPRSPAEFGEKSYWERFFAQRKKGFEWYGEFQHIRPFMPPIIPDDQVLALGAGNSDFSALLYDSGIHHITNIDFSESVIHDMTARHSQARPEMQWRLMDMTDLQFPDESFHTVIDKAALDALMCEHTPQIDARGAAVLGHVQRVLRPGGHYVCVSLLQEHILRRLLASFGPASGYRVEVHLFVTPESERPVFVFAATKPAAAAPALPAPEEGAPYIKAWLAGEDLLHPTAVETDSAAWLFCRWQVGLRSRLERIRPGTEPVEVALWGPCCPGGPCRPRPLHGEHPRRRAALPAPGRPAPALCAVFLVPQGREHEWMFTSAEGHQQLAESARVRRLAVVRLGRTGGHLFRSVDRVQAELSPCLLQMAPRELLARMKENPADPAVVIPYMTTSDGLGTRAVLWEAESAFNGRMVVEEVEERVDPPTDPAAPDEAPQEAPQEAPAAPAEGAEGAKKKKHKKKKAPAAPAPAPAPARVVVFRRLIPTSAAARPTVLTEPHAGWQVDRDTLASAHQQAMLSGLALLAGCPDQWRRLTGDQPVALSPEAHQAALQAQQLRAAAPAAAPGALQAGEAPLRVLVVGLGAGCLPMFLHWHFGPRMRIDALEIDPAVVELSRAWFGLREAGPQLAVHTVDGLAFLRAVAAAVRPPPPPAADQPAPPAAGAPGVCLPEGAAAGYDLVVLDADSKDSALGLTCPAPAFVEPAMVDAMRDCLAPGGMLMLNLVARSERLREQILERLLARFRSAHQLQMEEDLNRSAPQPRSPAAPPAHHLPALLPACPAACPALLPVLLPALPCWPWLGICGGARLTRAGAAAGGGPSRVLFLFPEAPQGDLKPRALQAAARTLAATAARPWNTAAVDVEGLVPLMERLACHQPQPPKKAARRRR</sequence>
<reference evidence="7" key="1">
    <citation type="journal article" date="2022" name="bioRxiv">
        <title>Genomics of Preaxostyla Flagellates Illuminates Evolutionary Transitions and the Path Towards Mitochondrial Loss.</title>
        <authorList>
            <person name="Novak L.V.F."/>
            <person name="Treitli S.C."/>
            <person name="Pyrih J."/>
            <person name="Halakuc P."/>
            <person name="Pipaliya S.V."/>
            <person name="Vacek V."/>
            <person name="Brzon O."/>
            <person name="Soukal P."/>
            <person name="Eme L."/>
            <person name="Dacks J.B."/>
            <person name="Karnkowska A."/>
            <person name="Elias M."/>
            <person name="Hampl V."/>
        </authorList>
    </citation>
    <scope>NUCLEOTIDE SEQUENCE</scope>
    <source>
        <strain evidence="7">RCP-MX</strain>
    </source>
</reference>
<evidence type="ECO:0000313" key="8">
    <source>
        <dbReference type="Proteomes" id="UP001141327"/>
    </source>
</evidence>
<accession>A0ABQ8UNI1</accession>
<keyword evidence="2" id="KW-0489">Methyltransferase</keyword>
<dbReference type="EMBL" id="JAPMOS010000018">
    <property type="protein sequence ID" value="KAJ4459571.1"/>
    <property type="molecule type" value="Genomic_DNA"/>
</dbReference>
<comment type="similarity">
    <text evidence="1">Belongs to the methyltransferase superfamily.</text>
</comment>